<dbReference type="InterPro" id="IPR037883">
    <property type="entry name" value="Knr4/Smi1-like_sf"/>
</dbReference>
<dbReference type="InterPro" id="IPR018958">
    <property type="entry name" value="Knr4/Smi1-like_dom"/>
</dbReference>
<dbReference type="SMART" id="SM00860">
    <property type="entry name" value="SMI1_KNR4"/>
    <property type="match status" value="1"/>
</dbReference>
<evidence type="ECO:0000259" key="1">
    <source>
        <dbReference type="SMART" id="SM00860"/>
    </source>
</evidence>
<evidence type="ECO:0000313" key="2">
    <source>
        <dbReference type="EMBL" id="MBP3953093.1"/>
    </source>
</evidence>
<name>A0A940WWR5_9BACI</name>
<dbReference type="AlphaFoldDB" id="A0A940WWR5"/>
<reference evidence="2" key="1">
    <citation type="submission" date="2021-03" db="EMBL/GenBank/DDBJ databases">
        <title>Bacillus suaedae sp. nov., isolated from Suaeda aralocaspica.</title>
        <authorList>
            <person name="Lei R.F.R."/>
        </authorList>
    </citation>
    <scope>NUCLEOTIDE SEQUENCE</scope>
    <source>
        <strain evidence="2">YZJH907-2</strain>
    </source>
</reference>
<gene>
    <name evidence="2" type="ORF">J7W16_18380</name>
</gene>
<proteinExistence type="predicted"/>
<comment type="caution">
    <text evidence="2">The sequence shown here is derived from an EMBL/GenBank/DDBJ whole genome shotgun (WGS) entry which is preliminary data.</text>
</comment>
<dbReference type="Pfam" id="PF14567">
    <property type="entry name" value="SUKH_5"/>
    <property type="match status" value="1"/>
</dbReference>
<dbReference type="Proteomes" id="UP000678228">
    <property type="component" value="Unassembled WGS sequence"/>
</dbReference>
<dbReference type="Gene3D" id="3.40.1580.10">
    <property type="entry name" value="SMI1/KNR4-like"/>
    <property type="match status" value="1"/>
</dbReference>
<sequence>MKDVRKRIHTRKSGVDESDIKAAEDKLGAVFPDQYKELFKLVNNAEIGEWILYPVKDHGNTKKTWDDVVRQNTEVRERHMSEVLIAIGDDGSGDKLCLKVNDGIMGNEMYLWYHEDGEIEEYASSLKEFIISISDEDNEDDLEDE</sequence>
<evidence type="ECO:0000313" key="3">
    <source>
        <dbReference type="Proteomes" id="UP000678228"/>
    </source>
</evidence>
<accession>A0A940WWR5</accession>
<dbReference type="EMBL" id="JAGKSQ010000010">
    <property type="protein sequence ID" value="MBP3953093.1"/>
    <property type="molecule type" value="Genomic_DNA"/>
</dbReference>
<dbReference type="SUPFAM" id="SSF160631">
    <property type="entry name" value="SMI1/KNR4-like"/>
    <property type="match status" value="1"/>
</dbReference>
<dbReference type="RefSeq" id="WP_210598951.1">
    <property type="nucleotide sequence ID" value="NZ_JAGKSQ010000010.1"/>
</dbReference>
<keyword evidence="3" id="KW-1185">Reference proteome</keyword>
<organism evidence="2 3">
    <name type="scientific">Halalkalibacter suaedae</name>
    <dbReference type="NCBI Taxonomy" id="2822140"/>
    <lineage>
        <taxon>Bacteria</taxon>
        <taxon>Bacillati</taxon>
        <taxon>Bacillota</taxon>
        <taxon>Bacilli</taxon>
        <taxon>Bacillales</taxon>
        <taxon>Bacillaceae</taxon>
        <taxon>Halalkalibacter</taxon>
    </lineage>
</organism>
<protein>
    <submittedName>
        <fullName evidence="2">SMI1/KNR4 family protein</fullName>
    </submittedName>
</protein>
<feature type="domain" description="Knr4/Smi1-like" evidence="1">
    <location>
        <begin position="14"/>
        <end position="132"/>
    </location>
</feature>